<keyword evidence="2" id="KW-0238">DNA-binding</keyword>
<dbReference type="PROSITE" id="PS51078">
    <property type="entry name" value="ICLR_ED"/>
    <property type="match status" value="1"/>
</dbReference>
<dbReference type="Gene3D" id="3.30.450.40">
    <property type="match status" value="1"/>
</dbReference>
<dbReference type="SMART" id="SM00346">
    <property type="entry name" value="HTH_ICLR"/>
    <property type="match status" value="1"/>
</dbReference>
<dbReference type="Pfam" id="PF01614">
    <property type="entry name" value="IclR_C"/>
    <property type="match status" value="1"/>
</dbReference>
<dbReference type="InterPro" id="IPR036388">
    <property type="entry name" value="WH-like_DNA-bd_sf"/>
</dbReference>
<comment type="caution">
    <text evidence="6">The sequence shown here is derived from an EMBL/GenBank/DDBJ whole genome shotgun (WGS) entry which is preliminary data.</text>
</comment>
<dbReference type="Proteomes" id="UP000642748">
    <property type="component" value="Unassembled WGS sequence"/>
</dbReference>
<dbReference type="RefSeq" id="WP_203918007.1">
    <property type="nucleotide sequence ID" value="NZ_BONZ01000023.1"/>
</dbReference>
<dbReference type="InterPro" id="IPR036390">
    <property type="entry name" value="WH_DNA-bd_sf"/>
</dbReference>
<proteinExistence type="predicted"/>
<dbReference type="PROSITE" id="PS51077">
    <property type="entry name" value="HTH_ICLR"/>
    <property type="match status" value="1"/>
</dbReference>
<sequence length="254" mass="26982">MSSPTTTQSPSAIAKLVAVAEALIEQRRLSRIANTAGLPISTVHRILQELVAHGWVREGDEHDYVLGPGLIRLAARAADDSDLARAARPALRALCERTGYTVHFAVRQGDEAVYFEKLEGRGAYGIQSRVGASVSLHCTAMGKAILAALPDDEVRRIAARSGLPRRMPNTLTTPDALLANLASVRARGWALDDEENVSRVRCVGAAVVNHGAEPIGAVSVSGLSFDIARAQVARLAPMVVRAAREVSAALNTRA</sequence>
<dbReference type="GO" id="GO:0003677">
    <property type="term" value="F:DNA binding"/>
    <property type="evidence" value="ECO:0007669"/>
    <property type="project" value="UniProtKB-KW"/>
</dbReference>
<protein>
    <submittedName>
        <fullName evidence="6">IclR family transcriptional regulator</fullName>
    </submittedName>
</protein>
<evidence type="ECO:0000313" key="7">
    <source>
        <dbReference type="Proteomes" id="UP000642748"/>
    </source>
</evidence>
<feature type="domain" description="IclR-ED" evidence="5">
    <location>
        <begin position="69"/>
        <end position="252"/>
    </location>
</feature>
<reference evidence="6" key="1">
    <citation type="submission" date="2021-01" db="EMBL/GenBank/DDBJ databases">
        <title>Whole genome shotgun sequence of Rugosimonospora africana NBRC 104875.</title>
        <authorList>
            <person name="Komaki H."/>
            <person name="Tamura T."/>
        </authorList>
    </citation>
    <scope>NUCLEOTIDE SEQUENCE</scope>
    <source>
        <strain evidence="6">NBRC 104875</strain>
    </source>
</reference>
<name>A0A8J3VPQ6_9ACTN</name>
<dbReference type="Pfam" id="PF09339">
    <property type="entry name" value="HTH_IclR"/>
    <property type="match status" value="1"/>
</dbReference>
<dbReference type="InterPro" id="IPR050707">
    <property type="entry name" value="HTH_MetabolicPath_Reg"/>
</dbReference>
<dbReference type="Gene3D" id="1.10.10.10">
    <property type="entry name" value="Winged helix-like DNA-binding domain superfamily/Winged helix DNA-binding domain"/>
    <property type="match status" value="1"/>
</dbReference>
<gene>
    <name evidence="6" type="ORF">Raf01_25070</name>
</gene>
<dbReference type="SUPFAM" id="SSF46785">
    <property type="entry name" value="Winged helix' DNA-binding domain"/>
    <property type="match status" value="1"/>
</dbReference>
<keyword evidence="1" id="KW-0805">Transcription regulation</keyword>
<evidence type="ECO:0000256" key="2">
    <source>
        <dbReference type="ARBA" id="ARBA00023125"/>
    </source>
</evidence>
<dbReference type="GO" id="GO:0003700">
    <property type="term" value="F:DNA-binding transcription factor activity"/>
    <property type="evidence" value="ECO:0007669"/>
    <property type="project" value="TreeGrafter"/>
</dbReference>
<organism evidence="6 7">
    <name type="scientific">Rugosimonospora africana</name>
    <dbReference type="NCBI Taxonomy" id="556532"/>
    <lineage>
        <taxon>Bacteria</taxon>
        <taxon>Bacillati</taxon>
        <taxon>Actinomycetota</taxon>
        <taxon>Actinomycetes</taxon>
        <taxon>Micromonosporales</taxon>
        <taxon>Micromonosporaceae</taxon>
        <taxon>Rugosimonospora</taxon>
    </lineage>
</organism>
<dbReference type="SUPFAM" id="SSF55781">
    <property type="entry name" value="GAF domain-like"/>
    <property type="match status" value="1"/>
</dbReference>
<dbReference type="InterPro" id="IPR029016">
    <property type="entry name" value="GAF-like_dom_sf"/>
</dbReference>
<keyword evidence="3" id="KW-0804">Transcription</keyword>
<evidence type="ECO:0000259" key="5">
    <source>
        <dbReference type="PROSITE" id="PS51078"/>
    </source>
</evidence>
<dbReference type="GO" id="GO:0045892">
    <property type="term" value="P:negative regulation of DNA-templated transcription"/>
    <property type="evidence" value="ECO:0007669"/>
    <property type="project" value="TreeGrafter"/>
</dbReference>
<feature type="domain" description="HTH iclR-type" evidence="4">
    <location>
        <begin position="10"/>
        <end position="68"/>
    </location>
</feature>
<evidence type="ECO:0000313" key="6">
    <source>
        <dbReference type="EMBL" id="GIH14335.1"/>
    </source>
</evidence>
<dbReference type="AlphaFoldDB" id="A0A8J3VPQ6"/>
<dbReference type="InterPro" id="IPR014757">
    <property type="entry name" value="Tscrpt_reg_IclR_C"/>
</dbReference>
<evidence type="ECO:0000256" key="3">
    <source>
        <dbReference type="ARBA" id="ARBA00023163"/>
    </source>
</evidence>
<accession>A0A8J3VPQ6</accession>
<keyword evidence="7" id="KW-1185">Reference proteome</keyword>
<dbReference type="PANTHER" id="PTHR30136">
    <property type="entry name" value="HELIX-TURN-HELIX TRANSCRIPTIONAL REGULATOR, ICLR FAMILY"/>
    <property type="match status" value="1"/>
</dbReference>
<dbReference type="PANTHER" id="PTHR30136:SF24">
    <property type="entry name" value="HTH-TYPE TRANSCRIPTIONAL REPRESSOR ALLR"/>
    <property type="match status" value="1"/>
</dbReference>
<evidence type="ECO:0000259" key="4">
    <source>
        <dbReference type="PROSITE" id="PS51077"/>
    </source>
</evidence>
<dbReference type="EMBL" id="BONZ01000023">
    <property type="protein sequence ID" value="GIH14335.1"/>
    <property type="molecule type" value="Genomic_DNA"/>
</dbReference>
<evidence type="ECO:0000256" key="1">
    <source>
        <dbReference type="ARBA" id="ARBA00023015"/>
    </source>
</evidence>
<dbReference type="InterPro" id="IPR005471">
    <property type="entry name" value="Tscrpt_reg_IclR_N"/>
</dbReference>